<dbReference type="EMBL" id="CP000667">
    <property type="protein sequence ID" value="ABP53977.1"/>
    <property type="molecule type" value="Genomic_DNA"/>
</dbReference>
<evidence type="ECO:0000313" key="5">
    <source>
        <dbReference type="Proteomes" id="UP000000235"/>
    </source>
</evidence>
<name>A4X527_SALTO</name>
<dbReference type="HOGENOM" id="CLU_120349_3_0_11"/>
<sequence>MVPNQTSLTVELDPPQREWVEAIGLFLERSGFPPSSARIYGLLLMSAEPELSFEDLVSTLGFGKAAVSTGLRRLQETNRISERTRPGERRRYFRARLGPEIGVDRFRAFSSALCDLLEKGVALRGSRADAEITADLEASVRFLRFLDAELGGLRARWEANGDG</sequence>
<dbReference type="SUPFAM" id="SSF46785">
    <property type="entry name" value="Winged helix' DNA-binding domain"/>
    <property type="match status" value="1"/>
</dbReference>
<evidence type="ECO:0008006" key="6">
    <source>
        <dbReference type="Google" id="ProtNLM"/>
    </source>
</evidence>
<dbReference type="KEGG" id="stp:Strop_1511"/>
<organism evidence="4 5">
    <name type="scientific">Salinispora tropica (strain ATCC BAA-916 / DSM 44818 / JCM 13857 / NBRC 105044 / CNB-440)</name>
    <dbReference type="NCBI Taxonomy" id="369723"/>
    <lineage>
        <taxon>Bacteria</taxon>
        <taxon>Bacillati</taxon>
        <taxon>Actinomycetota</taxon>
        <taxon>Actinomycetes</taxon>
        <taxon>Micromonosporales</taxon>
        <taxon>Micromonosporaceae</taxon>
        <taxon>Salinispora</taxon>
    </lineage>
</organism>
<evidence type="ECO:0000256" key="1">
    <source>
        <dbReference type="ARBA" id="ARBA00023015"/>
    </source>
</evidence>
<dbReference type="Proteomes" id="UP000000235">
    <property type="component" value="Chromosome"/>
</dbReference>
<keyword evidence="2" id="KW-0238">DNA-binding</keyword>
<evidence type="ECO:0000256" key="3">
    <source>
        <dbReference type="ARBA" id="ARBA00023163"/>
    </source>
</evidence>
<keyword evidence="1" id="KW-0805">Transcription regulation</keyword>
<dbReference type="InterPro" id="IPR036390">
    <property type="entry name" value="WH_DNA-bd_sf"/>
</dbReference>
<protein>
    <recommendedName>
        <fullName evidence="6">HTH marR-type domain-containing protein</fullName>
    </recommendedName>
</protein>
<dbReference type="STRING" id="369723.Strop_1511"/>
<dbReference type="AlphaFoldDB" id="A4X527"/>
<keyword evidence="5" id="KW-1185">Reference proteome</keyword>
<dbReference type="Gene3D" id="1.10.10.10">
    <property type="entry name" value="Winged helix-like DNA-binding domain superfamily/Winged helix DNA-binding domain"/>
    <property type="match status" value="1"/>
</dbReference>
<keyword evidence="3" id="KW-0804">Transcription</keyword>
<gene>
    <name evidence="4" type="ordered locus">Strop_1511</name>
</gene>
<evidence type="ECO:0000256" key="2">
    <source>
        <dbReference type="ARBA" id="ARBA00023125"/>
    </source>
</evidence>
<dbReference type="GO" id="GO:0003677">
    <property type="term" value="F:DNA binding"/>
    <property type="evidence" value="ECO:0007669"/>
    <property type="project" value="UniProtKB-KW"/>
</dbReference>
<dbReference type="PANTHER" id="PTHR38465">
    <property type="entry name" value="HTH-TYPE TRANSCRIPTIONAL REGULATOR MJ1563-RELATED"/>
    <property type="match status" value="1"/>
</dbReference>
<dbReference type="InterPro" id="IPR036388">
    <property type="entry name" value="WH-like_DNA-bd_sf"/>
</dbReference>
<reference evidence="5" key="1">
    <citation type="journal article" date="2007" name="Proc. Natl. Acad. Sci. U.S.A.">
        <title>Genome sequencing reveals complex secondary metabolome in the marine actinomycete Salinispora tropica.</title>
        <authorList>
            <person name="Udwary D.W."/>
            <person name="Zeigler L."/>
            <person name="Asolkar R.N."/>
            <person name="Singan V."/>
            <person name="Lapidus A."/>
            <person name="Fenical W."/>
            <person name="Jensen P.R."/>
            <person name="Moore B.S."/>
        </authorList>
    </citation>
    <scope>NUCLEOTIDE SEQUENCE [LARGE SCALE GENOMIC DNA]</scope>
    <source>
        <strain evidence="5">ATCC BAA-916 / DSM 44818 / CNB-440</strain>
    </source>
</reference>
<accession>A4X527</accession>
<dbReference type="PANTHER" id="PTHR38465:SF1">
    <property type="entry name" value="HTH-TYPE TRANSCRIPTIONAL REGULATOR MJ1563-RELATED"/>
    <property type="match status" value="1"/>
</dbReference>
<proteinExistence type="predicted"/>
<dbReference type="eggNOG" id="COG1510">
    <property type="taxonomic scope" value="Bacteria"/>
</dbReference>
<dbReference type="InterPro" id="IPR052362">
    <property type="entry name" value="HTH-GbsR_regulator"/>
</dbReference>
<evidence type="ECO:0000313" key="4">
    <source>
        <dbReference type="EMBL" id="ABP53977.1"/>
    </source>
</evidence>
<dbReference type="PATRIC" id="fig|369723.5.peg.1542"/>